<proteinExistence type="inferred from homology"/>
<evidence type="ECO:0000313" key="3">
    <source>
        <dbReference type="EMBL" id="TQF15226.1"/>
    </source>
</evidence>
<comment type="caution">
    <text evidence="3">The sequence shown here is derived from an EMBL/GenBank/DDBJ whole genome shotgun (WGS) entry which is preliminary data.</text>
</comment>
<dbReference type="AlphaFoldDB" id="A0A540X1V5"/>
<dbReference type="Pfam" id="PF02321">
    <property type="entry name" value="OEP"/>
    <property type="match status" value="2"/>
</dbReference>
<dbReference type="PROSITE" id="PS51257">
    <property type="entry name" value="PROKAR_LIPOPROTEIN"/>
    <property type="match status" value="1"/>
</dbReference>
<evidence type="ECO:0000313" key="4">
    <source>
        <dbReference type="Proteomes" id="UP000315369"/>
    </source>
</evidence>
<comment type="similarity">
    <text evidence="1 2">Belongs to the outer membrane factor (OMF) (TC 1.B.17) family.</text>
</comment>
<dbReference type="Gene3D" id="1.20.1600.10">
    <property type="entry name" value="Outer membrane efflux proteins (OEP)"/>
    <property type="match status" value="1"/>
</dbReference>
<dbReference type="SUPFAM" id="SSF56954">
    <property type="entry name" value="Outer membrane efflux proteins (OEP)"/>
    <property type="match status" value="1"/>
</dbReference>
<organism evidence="3 4">
    <name type="scientific">Myxococcus llanfairpwllgwyngyllgogerychwyrndrobwllllantysiliogogogochensis</name>
    <dbReference type="NCBI Taxonomy" id="2590453"/>
    <lineage>
        <taxon>Bacteria</taxon>
        <taxon>Pseudomonadati</taxon>
        <taxon>Myxococcota</taxon>
        <taxon>Myxococcia</taxon>
        <taxon>Myxococcales</taxon>
        <taxon>Cystobacterineae</taxon>
        <taxon>Myxococcaceae</taxon>
        <taxon>Myxococcus</taxon>
    </lineage>
</organism>
<dbReference type="EMBL" id="VIFM01000048">
    <property type="protein sequence ID" value="TQF15226.1"/>
    <property type="molecule type" value="Genomic_DNA"/>
</dbReference>
<keyword evidence="2" id="KW-0812">Transmembrane</keyword>
<dbReference type="Gene3D" id="2.20.200.10">
    <property type="entry name" value="Outer membrane efflux proteins (OEP)"/>
    <property type="match status" value="1"/>
</dbReference>
<keyword evidence="4" id="KW-1185">Reference proteome</keyword>
<dbReference type="PANTHER" id="PTHR30203">
    <property type="entry name" value="OUTER MEMBRANE CATION EFFLUX PROTEIN"/>
    <property type="match status" value="1"/>
</dbReference>
<evidence type="ECO:0000256" key="1">
    <source>
        <dbReference type="ARBA" id="ARBA00007613"/>
    </source>
</evidence>
<dbReference type="RefSeq" id="WP_141643089.1">
    <property type="nucleotide sequence ID" value="NZ_VIFM01000048.1"/>
</dbReference>
<dbReference type="InterPro" id="IPR003423">
    <property type="entry name" value="OMP_efflux"/>
</dbReference>
<keyword evidence="2" id="KW-1134">Transmembrane beta strand</keyword>
<dbReference type="Proteomes" id="UP000315369">
    <property type="component" value="Unassembled WGS sequence"/>
</dbReference>
<name>A0A540X1V5_9BACT</name>
<accession>A0A540X1V5</accession>
<reference evidence="3 4" key="1">
    <citation type="submission" date="2019-06" db="EMBL/GenBank/DDBJ databases">
        <authorList>
            <person name="Livingstone P."/>
            <person name="Whitworth D."/>
        </authorList>
    </citation>
    <scope>NUCLEOTIDE SEQUENCE [LARGE SCALE GENOMIC DNA]</scope>
    <source>
        <strain evidence="3 4">AM401</strain>
    </source>
</reference>
<sequence>MFERRRWGWLRAWTVLVVGGGVCGCPTRAPPRGPEVVKQALPHTSLATAWSSAGAPEGGIQDGWLATFQDEQLQALVAEALGHNPDLRSASARVDQASAMLGVARAGLLPTVDLQGKESIGFGQGLEGVLRGIEISAGWEVDLWGKLRYRRNAARETLAAAEAEFEFARQSLAATLAKGWLLATEAHLLQGIAVERVRMGEELVQLTTTRLQVGVISEHELALAQANLDSYRDTVKQLELTRVQAVRAVELLAGRYPSGTLEPRGTLVELPGPVPAGIPASVLERRPDLMAAERRVAAAFNHVQEAKAARLPSLRLTGAVGLVDSDVVVLKETLTNPTGGVAAGLLAPLFHGGALAAQVRARTAEQEAALGAYASAALRATNEVENALTSARVLGERRVILERAVAEHARALELLNVDYRVGKVDLLALLQQTLLADAARVALLRVRSEQLIQRINLHLALGGGFSVPAEPKPDAK</sequence>
<dbReference type="OrthoDB" id="9783163at2"/>
<dbReference type="InterPro" id="IPR010131">
    <property type="entry name" value="MdtP/NodT-like"/>
</dbReference>
<keyword evidence="2" id="KW-0472">Membrane</keyword>
<evidence type="ECO:0000256" key="2">
    <source>
        <dbReference type="RuleBase" id="RU362097"/>
    </source>
</evidence>
<protein>
    <submittedName>
        <fullName evidence="3">Efflux transporter outer membrane subunit</fullName>
    </submittedName>
</protein>
<keyword evidence="2" id="KW-0449">Lipoprotein</keyword>
<dbReference type="NCBIfam" id="TIGR01845">
    <property type="entry name" value="outer_NodT"/>
    <property type="match status" value="1"/>
</dbReference>
<gene>
    <name evidence="3" type="ORF">FJV41_14630</name>
</gene>
<keyword evidence="2" id="KW-0564">Palmitate</keyword>
<dbReference type="GO" id="GO:0005886">
    <property type="term" value="C:plasma membrane"/>
    <property type="evidence" value="ECO:0007669"/>
    <property type="project" value="UniProtKB-SubCell"/>
</dbReference>
<dbReference type="PANTHER" id="PTHR30203:SF29">
    <property type="entry name" value="PROTEIN CYAE"/>
    <property type="match status" value="1"/>
</dbReference>
<dbReference type="GO" id="GO:0015562">
    <property type="term" value="F:efflux transmembrane transporter activity"/>
    <property type="evidence" value="ECO:0007669"/>
    <property type="project" value="InterPro"/>
</dbReference>
<comment type="subcellular location">
    <subcellularLocation>
        <location evidence="2">Cell membrane</location>
        <topology evidence="2">Lipid-anchor</topology>
    </subcellularLocation>
</comment>